<protein>
    <submittedName>
        <fullName evidence="2">Uncharacterized protein</fullName>
    </submittedName>
</protein>
<gene>
    <name evidence="2" type="ordered locus">AciX9_3754</name>
</gene>
<accession>E8WVZ5</accession>
<dbReference type="AlphaFoldDB" id="E8WVZ5"/>
<keyword evidence="1" id="KW-0812">Transmembrane</keyword>
<dbReference type="PaxDb" id="1198114-AciX9_3754"/>
<dbReference type="EMBL" id="CP002480">
    <property type="protein sequence ID" value="ADW70754.1"/>
    <property type="molecule type" value="Genomic_DNA"/>
</dbReference>
<dbReference type="RefSeq" id="WP_013582062.1">
    <property type="nucleotide sequence ID" value="NC_015064.1"/>
</dbReference>
<evidence type="ECO:0000313" key="2">
    <source>
        <dbReference type="EMBL" id="ADW70754.1"/>
    </source>
</evidence>
<dbReference type="STRING" id="1198114.AciX9_3754"/>
<proteinExistence type="predicted"/>
<organism evidence="3">
    <name type="scientific">Granulicella tundricola (strain ATCC BAA-1859 / DSM 23138 / MP5ACTX9)</name>
    <dbReference type="NCBI Taxonomy" id="1198114"/>
    <lineage>
        <taxon>Bacteria</taxon>
        <taxon>Pseudomonadati</taxon>
        <taxon>Acidobacteriota</taxon>
        <taxon>Terriglobia</taxon>
        <taxon>Terriglobales</taxon>
        <taxon>Acidobacteriaceae</taxon>
        <taxon>Granulicella</taxon>
    </lineage>
</organism>
<keyword evidence="3" id="KW-1185">Reference proteome</keyword>
<feature type="transmembrane region" description="Helical" evidence="1">
    <location>
        <begin position="75"/>
        <end position="94"/>
    </location>
</feature>
<keyword evidence="1" id="KW-1133">Transmembrane helix</keyword>
<dbReference type="HOGENOM" id="CLU_2332669_0_0_0"/>
<dbReference type="eggNOG" id="ENOG5034427">
    <property type="taxonomic scope" value="Bacteria"/>
</dbReference>
<reference evidence="3" key="1">
    <citation type="submission" date="2011-01" db="EMBL/GenBank/DDBJ databases">
        <title>Complete sequence of chromosome of Acidobacterium sp. MP5ACTX9.</title>
        <authorList>
            <consortium name="US DOE Joint Genome Institute"/>
            <person name="Lucas S."/>
            <person name="Copeland A."/>
            <person name="Lapidus A."/>
            <person name="Cheng J.-F."/>
            <person name="Goodwin L."/>
            <person name="Pitluck S."/>
            <person name="Teshima H."/>
            <person name="Detter J.C."/>
            <person name="Han C."/>
            <person name="Tapia R."/>
            <person name="Land M."/>
            <person name="Hauser L."/>
            <person name="Kyrpides N."/>
            <person name="Ivanova N."/>
            <person name="Ovchinnikova G."/>
            <person name="Pagani I."/>
            <person name="Rawat S.R."/>
            <person name="Mannisto M."/>
            <person name="Haggblom M.M."/>
            <person name="Woyke T."/>
        </authorList>
    </citation>
    <scope>NUCLEOTIDE SEQUENCE [LARGE SCALE GENOMIC DNA]</scope>
    <source>
        <strain evidence="3">MP5ACTX9</strain>
    </source>
</reference>
<keyword evidence="1" id="KW-0472">Membrane</keyword>
<evidence type="ECO:0000256" key="1">
    <source>
        <dbReference type="SAM" id="Phobius"/>
    </source>
</evidence>
<feature type="transmembrane region" description="Helical" evidence="1">
    <location>
        <begin position="27"/>
        <end position="55"/>
    </location>
</feature>
<dbReference type="KEGG" id="acm:AciX9_3754"/>
<sequence>MSQTAYDTPRTLGGGYLFGIPMKDLGWFASLLMGLATGFMGFFGATFFAIVGLLIYNAGGHHTVDYSYSYSRVGLPVGILFAVVALGYLGTMWAKRMGRKA</sequence>
<dbReference type="OrthoDB" id="123520at2"/>
<evidence type="ECO:0000313" key="3">
    <source>
        <dbReference type="Proteomes" id="UP000000343"/>
    </source>
</evidence>
<dbReference type="Proteomes" id="UP000000343">
    <property type="component" value="Chromosome"/>
</dbReference>
<name>E8WVZ5_GRATM</name>